<accession>A0A5N6L5D1</accession>
<evidence type="ECO:0000313" key="2">
    <source>
        <dbReference type="EMBL" id="KAB8975996.1"/>
    </source>
</evidence>
<comment type="caution">
    <text evidence="2">The sequence shown here is derived from an EMBL/GenBank/DDBJ whole genome shotgun (WGS) entry which is preliminary data.</text>
</comment>
<dbReference type="PANTHER" id="PTHR42083">
    <property type="entry name" value="MARVEL DOMAIN-CONTAINING PROTEIN"/>
    <property type="match status" value="1"/>
</dbReference>
<organism evidence="2 3">
    <name type="scientific">Carpinus fangiana</name>
    <dbReference type="NCBI Taxonomy" id="176857"/>
    <lineage>
        <taxon>Eukaryota</taxon>
        <taxon>Viridiplantae</taxon>
        <taxon>Streptophyta</taxon>
        <taxon>Embryophyta</taxon>
        <taxon>Tracheophyta</taxon>
        <taxon>Spermatophyta</taxon>
        <taxon>Magnoliopsida</taxon>
        <taxon>eudicotyledons</taxon>
        <taxon>Gunneridae</taxon>
        <taxon>Pentapetalae</taxon>
        <taxon>rosids</taxon>
        <taxon>fabids</taxon>
        <taxon>Fagales</taxon>
        <taxon>Betulaceae</taxon>
        <taxon>Carpinus</taxon>
    </lineage>
</organism>
<dbReference type="PANTHER" id="PTHR42083:SF1">
    <property type="entry name" value="MARVEL DOMAIN-CONTAINING PROTEIN"/>
    <property type="match status" value="1"/>
</dbReference>
<gene>
    <name evidence="2" type="ORF">FH972_026875</name>
</gene>
<evidence type="ECO:0000313" key="3">
    <source>
        <dbReference type="Proteomes" id="UP000327013"/>
    </source>
</evidence>
<reference evidence="2 3" key="1">
    <citation type="submission" date="2019-06" db="EMBL/GenBank/DDBJ databases">
        <title>A chromosomal-level reference genome of Carpinus fangiana (Coryloideae, Betulaceae).</title>
        <authorList>
            <person name="Yang X."/>
            <person name="Wang Z."/>
            <person name="Zhang L."/>
            <person name="Hao G."/>
            <person name="Liu J."/>
            <person name="Yang Y."/>
        </authorList>
    </citation>
    <scope>NUCLEOTIDE SEQUENCE [LARGE SCALE GENOMIC DNA]</scope>
    <source>
        <strain evidence="2">Cfa_2016G</strain>
        <tissue evidence="2">Leaf</tissue>
    </source>
</reference>
<dbReference type="EMBL" id="VIBQ01000136">
    <property type="protein sequence ID" value="KAB8975996.1"/>
    <property type="molecule type" value="Genomic_DNA"/>
</dbReference>
<keyword evidence="1" id="KW-1133">Transmembrane helix</keyword>
<feature type="transmembrane region" description="Helical" evidence="1">
    <location>
        <begin position="20"/>
        <end position="39"/>
    </location>
</feature>
<dbReference type="Proteomes" id="UP000327013">
    <property type="component" value="Unassembled WGS sequence"/>
</dbReference>
<proteinExistence type="predicted"/>
<dbReference type="AlphaFoldDB" id="A0A5N6L5D1"/>
<protein>
    <recommendedName>
        <fullName evidence="4">CASP-like protein</fullName>
    </recommendedName>
</protein>
<sequence>MGIKSKVEQKSTALSYIAKAVARTLQFALAVAVAGLYGYRLSADRSTGDETPHKWIYAEVVAGMSAATAIIYMIPFVKTHVLFVWDMTLFHLPPPRRRQPVPEHQHRSHAGCRVAGLDQHDSLVRHGRVRRGHIPPGQEEEDVAHGQSFGLGILGLVVQQPAAIQLDL</sequence>
<dbReference type="OrthoDB" id="5363290at2759"/>
<name>A0A5N6L5D1_9ROSI</name>
<feature type="transmembrane region" description="Helical" evidence="1">
    <location>
        <begin position="55"/>
        <end position="77"/>
    </location>
</feature>
<evidence type="ECO:0000256" key="1">
    <source>
        <dbReference type="SAM" id="Phobius"/>
    </source>
</evidence>
<keyword evidence="1" id="KW-0812">Transmembrane</keyword>
<keyword evidence="3" id="KW-1185">Reference proteome</keyword>
<evidence type="ECO:0008006" key="4">
    <source>
        <dbReference type="Google" id="ProtNLM"/>
    </source>
</evidence>
<keyword evidence="1" id="KW-0472">Membrane</keyword>